<proteinExistence type="predicted"/>
<feature type="region of interest" description="Disordered" evidence="1">
    <location>
        <begin position="1"/>
        <end position="34"/>
    </location>
</feature>
<protein>
    <submittedName>
        <fullName evidence="2">Uncharacterized protein</fullName>
    </submittedName>
</protein>
<dbReference type="Proteomes" id="UP000288805">
    <property type="component" value="Unassembled WGS sequence"/>
</dbReference>
<dbReference type="AlphaFoldDB" id="A0A438E567"/>
<sequence length="306" mass="32855">MKETDGEDRLENRGQGTGKVVKRGGVGLGPAAIKVGPDIGEAQIRSGLGEKKSSPDCEEAQVFGPVDARPIILKGWQMGCEEKPFYIKGSLMGWEGLAEMGCGPAKEGLKGVRAISLTDEAEMGARATEEASRAGVRDDKGVVCCHGGDQRVSEAFSTVSRARLTDEALAAEASRYESNLVEVGGVRDFFSSTSSFGCERALVVRDTSGLDETVVGVGYQTPLCAVLKDGSPWVMDSVKERSKGNNMSDAIEVMQERVDLGNKWDESSLVKFSKALGFSTEGVKGEILKLLLKLKTRRDQGKKREL</sequence>
<dbReference type="EMBL" id="QGNW01001390">
    <property type="protein sequence ID" value="RVW42917.1"/>
    <property type="molecule type" value="Genomic_DNA"/>
</dbReference>
<reference evidence="2 3" key="1">
    <citation type="journal article" date="2018" name="PLoS Genet.">
        <title>Population sequencing reveals clonal diversity and ancestral inbreeding in the grapevine cultivar Chardonnay.</title>
        <authorList>
            <person name="Roach M.J."/>
            <person name="Johnson D.L."/>
            <person name="Bohlmann J."/>
            <person name="van Vuuren H.J."/>
            <person name="Jones S.J."/>
            <person name="Pretorius I.S."/>
            <person name="Schmidt S.A."/>
            <person name="Borneman A.R."/>
        </authorList>
    </citation>
    <scope>NUCLEOTIDE SEQUENCE [LARGE SCALE GENOMIC DNA]</scope>
    <source>
        <strain evidence="3">cv. Chardonnay</strain>
        <tissue evidence="2">Leaf</tissue>
    </source>
</reference>
<organism evidence="2 3">
    <name type="scientific">Vitis vinifera</name>
    <name type="common">Grape</name>
    <dbReference type="NCBI Taxonomy" id="29760"/>
    <lineage>
        <taxon>Eukaryota</taxon>
        <taxon>Viridiplantae</taxon>
        <taxon>Streptophyta</taxon>
        <taxon>Embryophyta</taxon>
        <taxon>Tracheophyta</taxon>
        <taxon>Spermatophyta</taxon>
        <taxon>Magnoliopsida</taxon>
        <taxon>eudicotyledons</taxon>
        <taxon>Gunneridae</taxon>
        <taxon>Pentapetalae</taxon>
        <taxon>rosids</taxon>
        <taxon>Vitales</taxon>
        <taxon>Vitaceae</taxon>
        <taxon>Viteae</taxon>
        <taxon>Vitis</taxon>
    </lineage>
</organism>
<evidence type="ECO:0000256" key="1">
    <source>
        <dbReference type="SAM" id="MobiDB-lite"/>
    </source>
</evidence>
<name>A0A438E567_VITVI</name>
<accession>A0A438E567</accession>
<comment type="caution">
    <text evidence="2">The sequence shown here is derived from an EMBL/GenBank/DDBJ whole genome shotgun (WGS) entry which is preliminary data.</text>
</comment>
<evidence type="ECO:0000313" key="3">
    <source>
        <dbReference type="Proteomes" id="UP000288805"/>
    </source>
</evidence>
<feature type="compositionally biased region" description="Basic and acidic residues" evidence="1">
    <location>
        <begin position="1"/>
        <end position="12"/>
    </location>
</feature>
<gene>
    <name evidence="2" type="ORF">CK203_076317</name>
</gene>
<evidence type="ECO:0000313" key="2">
    <source>
        <dbReference type="EMBL" id="RVW42917.1"/>
    </source>
</evidence>